<dbReference type="SMART" id="SM00327">
    <property type="entry name" value="VWA"/>
    <property type="match status" value="1"/>
</dbReference>
<dbReference type="InterPro" id="IPR002035">
    <property type="entry name" value="VWF_A"/>
</dbReference>
<gene>
    <name evidence="2" type="ORF">SAMN02745124_03292</name>
</gene>
<organism evidence="2 3">
    <name type="scientific">Desulfofustis glycolicus DSM 9705</name>
    <dbReference type="NCBI Taxonomy" id="1121409"/>
    <lineage>
        <taxon>Bacteria</taxon>
        <taxon>Pseudomonadati</taxon>
        <taxon>Thermodesulfobacteriota</taxon>
        <taxon>Desulfobulbia</taxon>
        <taxon>Desulfobulbales</taxon>
        <taxon>Desulfocapsaceae</taxon>
        <taxon>Desulfofustis</taxon>
    </lineage>
</organism>
<accession>A0A1M5XSY8</accession>
<dbReference type="Gene3D" id="3.40.50.410">
    <property type="entry name" value="von Willebrand factor, type A domain"/>
    <property type="match status" value="1"/>
</dbReference>
<evidence type="ECO:0000313" key="3">
    <source>
        <dbReference type="Proteomes" id="UP000184139"/>
    </source>
</evidence>
<evidence type="ECO:0000259" key="1">
    <source>
        <dbReference type="PROSITE" id="PS50234"/>
    </source>
</evidence>
<keyword evidence="3" id="KW-1185">Reference proteome</keyword>
<dbReference type="EMBL" id="FQXS01000022">
    <property type="protein sequence ID" value="SHI02373.1"/>
    <property type="molecule type" value="Genomic_DNA"/>
</dbReference>
<evidence type="ECO:0000313" key="2">
    <source>
        <dbReference type="EMBL" id="SHI02373.1"/>
    </source>
</evidence>
<dbReference type="STRING" id="1121409.SAMN02745124_03292"/>
<dbReference type="RefSeq" id="WP_161949873.1">
    <property type="nucleotide sequence ID" value="NZ_FQXS01000022.1"/>
</dbReference>
<protein>
    <submittedName>
        <fullName evidence="2">von Willebrand factor type A domain-containing protein</fullName>
    </submittedName>
</protein>
<dbReference type="OrthoDB" id="9783818at2"/>
<reference evidence="2 3" key="1">
    <citation type="submission" date="2016-11" db="EMBL/GenBank/DDBJ databases">
        <authorList>
            <person name="Jaros S."/>
            <person name="Januszkiewicz K."/>
            <person name="Wedrychowicz H."/>
        </authorList>
    </citation>
    <scope>NUCLEOTIDE SEQUENCE [LARGE SCALE GENOMIC DNA]</scope>
    <source>
        <strain evidence="2 3">DSM 9705</strain>
    </source>
</reference>
<dbReference type="InterPro" id="IPR036465">
    <property type="entry name" value="vWFA_dom_sf"/>
</dbReference>
<feature type="domain" description="VWFA" evidence="1">
    <location>
        <begin position="36"/>
        <end position="215"/>
    </location>
</feature>
<dbReference type="Proteomes" id="UP000184139">
    <property type="component" value="Unassembled WGS sequence"/>
</dbReference>
<proteinExistence type="predicted"/>
<dbReference type="Pfam" id="PF00092">
    <property type="entry name" value="VWA"/>
    <property type="match status" value="1"/>
</dbReference>
<dbReference type="PROSITE" id="PS50234">
    <property type="entry name" value="VWFA"/>
    <property type="match status" value="1"/>
</dbReference>
<dbReference type="AlphaFoldDB" id="A0A1M5XSY8"/>
<sequence>MKCKQIWVVFAAVLMLFIAREPLVAVQGAQPPSSTNIFFILDASGSMWGQVEGKAKIVIAKEVMSGLVLELPDDTVVGLVVYGHRHKGDCDDVQELIALGPVNKDGMISVIQGLNAIGKTPISRSVRLTAERIRHLENQTTIILVSDGKETCDPDPCALVRELKASGINFVMHVIGFDVTREEREQLECIAQAGGGQYYMASNAREFLTAAQELVKKSTPPYGILKVMVTKNGKPFFTGITLTHQESGHRWTPASSSRDTGIAEIRLTPGTYHAEIKDTGVSGGLAPVVHLRNIAIAEGETVERTADFSEGSIHLTTLRNGEPKKASVFYYREGETKPFHNESTHPKTGVIERKLLPGRYTIKVTDGEIAGKPTVIFDGLEIPSGVTLERKAEFAAGELTITATLDGKAVSIPVEITDDQGAVIFQNWTNWPRNGTRVVLLPQGSYTVVIKNTKQNSKDVRFENIGIVPGQAQTVVAEFTTGP</sequence>
<dbReference type="SUPFAM" id="SSF53300">
    <property type="entry name" value="vWA-like"/>
    <property type="match status" value="1"/>
</dbReference>
<name>A0A1M5XSY8_9BACT</name>